<name>A0A2H5Y5U7_9CHLR</name>
<gene>
    <name evidence="2" type="ORF">HRbin22_01063</name>
</gene>
<protein>
    <submittedName>
        <fullName evidence="2">Uncharacterized protein</fullName>
    </submittedName>
</protein>
<reference evidence="3" key="1">
    <citation type="submission" date="2017-09" db="EMBL/GenBank/DDBJ databases">
        <title>Metaegenomics of thermophilic ammonia-oxidizing enrichment culture.</title>
        <authorList>
            <person name="Kato S."/>
            <person name="Suzuki K."/>
        </authorList>
    </citation>
    <scope>NUCLEOTIDE SEQUENCE [LARGE SCALE GENOMIC DNA]</scope>
</reference>
<dbReference type="AlphaFoldDB" id="A0A2H5Y5U7"/>
<comment type="caution">
    <text evidence="2">The sequence shown here is derived from an EMBL/GenBank/DDBJ whole genome shotgun (WGS) entry which is preliminary data.</text>
</comment>
<dbReference type="Proteomes" id="UP000236642">
    <property type="component" value="Unassembled WGS sequence"/>
</dbReference>
<evidence type="ECO:0000256" key="1">
    <source>
        <dbReference type="SAM" id="MobiDB-lite"/>
    </source>
</evidence>
<feature type="compositionally biased region" description="Low complexity" evidence="1">
    <location>
        <begin position="57"/>
        <end position="69"/>
    </location>
</feature>
<evidence type="ECO:0000313" key="3">
    <source>
        <dbReference type="Proteomes" id="UP000236642"/>
    </source>
</evidence>
<proteinExistence type="predicted"/>
<organism evidence="2 3">
    <name type="scientific">Candidatus Thermoflexus japonica</name>
    <dbReference type="NCBI Taxonomy" id="2035417"/>
    <lineage>
        <taxon>Bacteria</taxon>
        <taxon>Bacillati</taxon>
        <taxon>Chloroflexota</taxon>
        <taxon>Thermoflexia</taxon>
        <taxon>Thermoflexales</taxon>
        <taxon>Thermoflexaceae</taxon>
        <taxon>Thermoflexus</taxon>
    </lineage>
</organism>
<dbReference type="EMBL" id="BEHY01000018">
    <property type="protein sequence ID" value="GBD08821.1"/>
    <property type="molecule type" value="Genomic_DNA"/>
</dbReference>
<evidence type="ECO:0000313" key="2">
    <source>
        <dbReference type="EMBL" id="GBD08821.1"/>
    </source>
</evidence>
<sequence length="243" mass="26361">MASRSWPWPSVGMAHPDDRAPSVGPSKPRRLSSSFPIARPTRSHVSTSIMVPCQKAPRSSSPDAPSSPCGPHPSTGHPIAHASNGNGPTAGLRSLPHAWPLPSAGPGRPLPGSLQPGSDRTGRCCHALPCCNRDPMGSSRRNRVFGRDAAEVRRKLSGRSEEALRARGVLIGTPSEIRDPIERLGEAGVERRCFHGWTRTIWRAWSIWREPCWSVKIIFRKGTAGLFLGALRAIPSRNGAMWD</sequence>
<accession>A0A2H5Y5U7</accession>
<feature type="region of interest" description="Disordered" evidence="1">
    <location>
        <begin position="1"/>
        <end position="118"/>
    </location>
</feature>